<evidence type="ECO:0000313" key="2">
    <source>
        <dbReference type="EMBL" id="XBV23345.1"/>
    </source>
</evidence>
<dbReference type="AlphaFoldDB" id="A0AAU7T916"/>
<feature type="region of interest" description="Disordered" evidence="1">
    <location>
        <begin position="121"/>
        <end position="144"/>
    </location>
</feature>
<reference evidence="2" key="1">
    <citation type="submission" date="2024-06" db="EMBL/GenBank/DDBJ databases">
        <title>Kribbella sp. strain HUAS MG21 genome sequences.</title>
        <authorList>
            <person name="Mo P."/>
        </authorList>
    </citation>
    <scope>NUCLEOTIDE SEQUENCE</scope>
    <source>
        <strain evidence="2">HUAS MG21</strain>
    </source>
</reference>
<feature type="compositionally biased region" description="Basic residues" evidence="1">
    <location>
        <begin position="121"/>
        <end position="132"/>
    </location>
</feature>
<protein>
    <submittedName>
        <fullName evidence="2">Uncharacterized protein</fullName>
    </submittedName>
</protein>
<name>A0AAU7T916_9ACTN</name>
<accession>A0AAU7T916</accession>
<sequence length="157" mass="17639">MRDHPSVYLDWFGDGWNGLVPLRELPAENAGRVKAYRKQAADGTLAPVLLWWVSGFDGWLVLDGHCRLVAAQTEGIEPPMVQLSLAMTPDEHAEPAFARGVAVRTRAWPLRGGVPEWGGPRRLRRRAGRVSRRGPGGPRARQRTGVRQRTYLVDLRW</sequence>
<organism evidence="2">
    <name type="scientific">Kribbella sp. HUAS MG21</name>
    <dbReference type="NCBI Taxonomy" id="3160966"/>
    <lineage>
        <taxon>Bacteria</taxon>
        <taxon>Bacillati</taxon>
        <taxon>Actinomycetota</taxon>
        <taxon>Actinomycetes</taxon>
        <taxon>Propionibacteriales</taxon>
        <taxon>Kribbellaceae</taxon>
        <taxon>Kribbella</taxon>
    </lineage>
</organism>
<evidence type="ECO:0000256" key="1">
    <source>
        <dbReference type="SAM" id="MobiDB-lite"/>
    </source>
</evidence>
<proteinExistence type="predicted"/>
<dbReference type="RefSeq" id="WP_350276177.1">
    <property type="nucleotide sequence ID" value="NZ_CP158165.1"/>
</dbReference>
<gene>
    <name evidence="2" type="ORF">ABN611_32860</name>
</gene>
<dbReference type="EMBL" id="CP158165">
    <property type="protein sequence ID" value="XBV23345.1"/>
    <property type="molecule type" value="Genomic_DNA"/>
</dbReference>